<dbReference type="AlphaFoldDB" id="A0A835F5V6"/>
<dbReference type="InterPro" id="IPR008930">
    <property type="entry name" value="Terpenoid_cyclase/PrenylTrfase"/>
</dbReference>
<dbReference type="InterPro" id="IPR001906">
    <property type="entry name" value="Terpene_synth_N"/>
</dbReference>
<dbReference type="GO" id="GO:0010333">
    <property type="term" value="F:terpene synthase activity"/>
    <property type="evidence" value="ECO:0007669"/>
    <property type="project" value="InterPro"/>
</dbReference>
<proteinExistence type="predicted"/>
<evidence type="ECO:0000313" key="2">
    <source>
        <dbReference type="EMBL" id="KAF8729035.1"/>
    </source>
</evidence>
<name>A0A835F5V6_9POAL</name>
<comment type="caution">
    <text evidence="2">The sequence shown here is derived from an EMBL/GenBank/DDBJ whole genome shotgun (WGS) entry which is preliminary data.</text>
</comment>
<protein>
    <recommendedName>
        <fullName evidence="1">Terpene synthase N-terminal domain-containing protein</fullName>
    </recommendedName>
</protein>
<gene>
    <name evidence="2" type="ORF">HU200_018346</name>
</gene>
<reference evidence="2" key="1">
    <citation type="submission" date="2020-07" db="EMBL/GenBank/DDBJ databases">
        <title>Genome sequence and genetic diversity analysis of an under-domesticated orphan crop, white fonio (Digitaria exilis).</title>
        <authorList>
            <person name="Bennetzen J.L."/>
            <person name="Chen S."/>
            <person name="Ma X."/>
            <person name="Wang X."/>
            <person name="Yssel A.E.J."/>
            <person name="Chaluvadi S.R."/>
            <person name="Johnson M."/>
            <person name="Gangashetty P."/>
            <person name="Hamidou F."/>
            <person name="Sanogo M.D."/>
            <person name="Zwaenepoel A."/>
            <person name="Wallace J."/>
            <person name="Van De Peer Y."/>
            <person name="Van Deynze A."/>
        </authorList>
    </citation>
    <scope>NUCLEOTIDE SEQUENCE</scope>
    <source>
        <tissue evidence="2">Leaves</tissue>
    </source>
</reference>
<dbReference type="SUPFAM" id="SSF48239">
    <property type="entry name" value="Terpenoid cyclases/Protein prenyltransferases"/>
    <property type="match status" value="1"/>
</dbReference>
<dbReference type="OrthoDB" id="785754at2759"/>
<dbReference type="EMBL" id="JACEFO010001626">
    <property type="protein sequence ID" value="KAF8729035.1"/>
    <property type="molecule type" value="Genomic_DNA"/>
</dbReference>
<dbReference type="InterPro" id="IPR036965">
    <property type="entry name" value="Terpene_synth_N_sf"/>
</dbReference>
<dbReference type="Proteomes" id="UP000636709">
    <property type="component" value="Unassembled WGS sequence"/>
</dbReference>
<evidence type="ECO:0000259" key="1">
    <source>
        <dbReference type="Pfam" id="PF01397"/>
    </source>
</evidence>
<evidence type="ECO:0000313" key="3">
    <source>
        <dbReference type="Proteomes" id="UP000636709"/>
    </source>
</evidence>
<feature type="domain" description="Terpene synthase N-terminal" evidence="1">
    <location>
        <begin position="7"/>
        <end position="56"/>
    </location>
</feature>
<keyword evidence="3" id="KW-1185">Reference proteome</keyword>
<dbReference type="Gene3D" id="1.50.10.130">
    <property type="entry name" value="Terpene synthase, N-terminal domain"/>
    <property type="match status" value="1"/>
</dbReference>
<accession>A0A835F5V6</accession>
<organism evidence="2 3">
    <name type="scientific">Digitaria exilis</name>
    <dbReference type="NCBI Taxonomy" id="1010633"/>
    <lineage>
        <taxon>Eukaryota</taxon>
        <taxon>Viridiplantae</taxon>
        <taxon>Streptophyta</taxon>
        <taxon>Embryophyta</taxon>
        <taxon>Tracheophyta</taxon>
        <taxon>Spermatophyta</taxon>
        <taxon>Magnoliopsida</taxon>
        <taxon>Liliopsida</taxon>
        <taxon>Poales</taxon>
        <taxon>Poaceae</taxon>
        <taxon>PACMAD clade</taxon>
        <taxon>Panicoideae</taxon>
        <taxon>Panicodae</taxon>
        <taxon>Paniceae</taxon>
        <taxon>Anthephorinae</taxon>
        <taxon>Digitaria</taxon>
    </lineage>
</organism>
<dbReference type="Pfam" id="PF01397">
    <property type="entry name" value="Terpene_synth"/>
    <property type="match status" value="1"/>
</dbReference>
<sequence>MLAGTPLQRLGISYHFEEEIHASLEKLNSVEFKNESFHEISLQFRLLRQEQHTISSGNSVPPPVFLSNSKRTGLVQYIGQELRFVSITNDRAHVSKP</sequence>